<comment type="caution">
    <text evidence="1">The sequence shown here is derived from an EMBL/GenBank/DDBJ whole genome shotgun (WGS) entry which is preliminary data.</text>
</comment>
<dbReference type="Proteomes" id="UP001145021">
    <property type="component" value="Unassembled WGS sequence"/>
</dbReference>
<reference evidence="1" key="1">
    <citation type="submission" date="2022-07" db="EMBL/GenBank/DDBJ databases">
        <title>Phylogenomic reconstructions and comparative analyses of Kickxellomycotina fungi.</title>
        <authorList>
            <person name="Reynolds N.K."/>
            <person name="Stajich J.E."/>
            <person name="Barry K."/>
            <person name="Grigoriev I.V."/>
            <person name="Crous P."/>
            <person name="Smith M.E."/>
        </authorList>
    </citation>
    <scope>NUCLEOTIDE SEQUENCE</scope>
    <source>
        <strain evidence="1">NBRC 105413</strain>
    </source>
</reference>
<evidence type="ECO:0000313" key="1">
    <source>
        <dbReference type="EMBL" id="KAJ1647311.1"/>
    </source>
</evidence>
<sequence length="142" mass="16428">MPYEAESGLETAYTVFRMHRAYRLHSTIMNIFCRGAMYVVAPFFVPDDFINVISRYGLQMAELTYQEIRSLVEHISNNQDQRRPETEADAAVANSVDLLKTLRFVCTESENAVNDFCPWFHIHLPDTKLVRTRFGSYVEPLA</sequence>
<dbReference type="AlphaFoldDB" id="A0A9W7XQA7"/>
<name>A0A9W7XQA7_9FUNG</name>
<gene>
    <name evidence="1" type="ORF">LPJ64_001292</name>
</gene>
<evidence type="ECO:0000313" key="2">
    <source>
        <dbReference type="Proteomes" id="UP001145021"/>
    </source>
</evidence>
<accession>A0A9W7XQA7</accession>
<proteinExistence type="predicted"/>
<keyword evidence="2" id="KW-1185">Reference proteome</keyword>
<protein>
    <submittedName>
        <fullName evidence="1">Uncharacterized protein</fullName>
    </submittedName>
</protein>
<organism evidence="1 2">
    <name type="scientific">Coemansia asiatica</name>
    <dbReference type="NCBI Taxonomy" id="1052880"/>
    <lineage>
        <taxon>Eukaryota</taxon>
        <taxon>Fungi</taxon>
        <taxon>Fungi incertae sedis</taxon>
        <taxon>Zoopagomycota</taxon>
        <taxon>Kickxellomycotina</taxon>
        <taxon>Kickxellomycetes</taxon>
        <taxon>Kickxellales</taxon>
        <taxon>Kickxellaceae</taxon>
        <taxon>Coemansia</taxon>
    </lineage>
</organism>
<dbReference type="EMBL" id="JANBOH010000033">
    <property type="protein sequence ID" value="KAJ1647311.1"/>
    <property type="molecule type" value="Genomic_DNA"/>
</dbReference>